<organism evidence="2 3">
    <name type="scientific">Ensete ventricosum</name>
    <name type="common">Abyssinian banana</name>
    <name type="synonym">Musa ensete</name>
    <dbReference type="NCBI Taxonomy" id="4639"/>
    <lineage>
        <taxon>Eukaryota</taxon>
        <taxon>Viridiplantae</taxon>
        <taxon>Streptophyta</taxon>
        <taxon>Embryophyta</taxon>
        <taxon>Tracheophyta</taxon>
        <taxon>Spermatophyta</taxon>
        <taxon>Magnoliopsida</taxon>
        <taxon>Liliopsida</taxon>
        <taxon>Zingiberales</taxon>
        <taxon>Musaceae</taxon>
        <taxon>Ensete</taxon>
    </lineage>
</organism>
<evidence type="ECO:0000313" key="2">
    <source>
        <dbReference type="EMBL" id="RRT70787.1"/>
    </source>
</evidence>
<evidence type="ECO:0000313" key="3">
    <source>
        <dbReference type="Proteomes" id="UP000287651"/>
    </source>
</evidence>
<comment type="caution">
    <text evidence="2">The sequence shown here is derived from an EMBL/GenBank/DDBJ whole genome shotgun (WGS) entry which is preliminary data.</text>
</comment>
<dbReference type="AlphaFoldDB" id="A0A427A3F2"/>
<reference evidence="2 3" key="1">
    <citation type="journal article" date="2014" name="Agronomy (Basel)">
        <title>A Draft Genome Sequence for Ensete ventricosum, the Drought-Tolerant Tree Against Hunger.</title>
        <authorList>
            <person name="Harrison J."/>
            <person name="Moore K.A."/>
            <person name="Paszkiewicz K."/>
            <person name="Jones T."/>
            <person name="Grant M."/>
            <person name="Ambacheew D."/>
            <person name="Muzemil S."/>
            <person name="Studholme D.J."/>
        </authorList>
    </citation>
    <scope>NUCLEOTIDE SEQUENCE [LARGE SCALE GENOMIC DNA]</scope>
</reference>
<name>A0A427A3F2_ENSVE</name>
<accession>A0A427A3F2</accession>
<gene>
    <name evidence="2" type="ORF">B296_00021394</name>
</gene>
<evidence type="ECO:0000256" key="1">
    <source>
        <dbReference type="SAM" id="MobiDB-lite"/>
    </source>
</evidence>
<feature type="region of interest" description="Disordered" evidence="1">
    <location>
        <begin position="62"/>
        <end position="85"/>
    </location>
</feature>
<proteinExistence type="predicted"/>
<dbReference type="EMBL" id="AMZH03003904">
    <property type="protein sequence ID" value="RRT70787.1"/>
    <property type="molecule type" value="Genomic_DNA"/>
</dbReference>
<protein>
    <submittedName>
        <fullName evidence="2">Uncharacterized protein</fullName>
    </submittedName>
</protein>
<sequence>MSAASASAVAAAASSVNHTLRATSVPPPSNPPLFAAQVHQKIIIRQPHAFLFHSHRGAEVDVKRLPKRPAPPRFGRSLTESQKAS</sequence>
<dbReference type="Proteomes" id="UP000287651">
    <property type="component" value="Unassembled WGS sequence"/>
</dbReference>